<dbReference type="Pfam" id="PF00126">
    <property type="entry name" value="HTH_1"/>
    <property type="match status" value="1"/>
</dbReference>
<dbReference type="GO" id="GO:0003700">
    <property type="term" value="F:DNA-binding transcription factor activity"/>
    <property type="evidence" value="ECO:0007669"/>
    <property type="project" value="InterPro"/>
</dbReference>
<reference evidence="3 4" key="1">
    <citation type="submission" date="2018-02" db="EMBL/GenBank/DDBJ databases">
        <title>FDA/CDC Antimicrobial Resistant Isolate Bank Genome Sequencing.</title>
        <authorList>
            <person name="Benahmed F.H."/>
            <person name="Lutgring J.D."/>
            <person name="Yoo B."/>
            <person name="Machado M."/>
            <person name="Brown A."/>
            <person name="McAllister G."/>
            <person name="Perry A."/>
            <person name="Halpin A.L."/>
            <person name="Vavikolanu K."/>
            <person name="Ott S."/>
            <person name="Zhao X."/>
            <person name="Tallon L.J."/>
            <person name="Sadzewicz L."/>
            <person name="Aluvathingal J."/>
            <person name="Nadendla S."/>
            <person name="Voskania-kordi A."/>
            <person name="Simonyan V."/>
            <person name="Patel J."/>
            <person name="Shawar R.M."/>
        </authorList>
    </citation>
    <scope>NUCLEOTIDE SEQUENCE [LARGE SCALE GENOMIC DNA]</scope>
    <source>
        <strain evidence="3 4">AR_0356</strain>
    </source>
</reference>
<gene>
    <name evidence="3" type="ORF">CSB93_6274</name>
</gene>
<dbReference type="PROSITE" id="PS50931">
    <property type="entry name" value="HTH_LYSR"/>
    <property type="match status" value="1"/>
</dbReference>
<dbReference type="Gene3D" id="1.10.10.10">
    <property type="entry name" value="Winged helix-like DNA-binding domain superfamily/Winged helix DNA-binding domain"/>
    <property type="match status" value="1"/>
</dbReference>
<dbReference type="AlphaFoldDB" id="A0A2R3IW10"/>
<name>A0A2R3IW10_9PSED</name>
<organism evidence="3 4">
    <name type="scientific">Pseudomonas paraeruginosa</name>
    <dbReference type="NCBI Taxonomy" id="2994495"/>
    <lineage>
        <taxon>Bacteria</taxon>
        <taxon>Pseudomonadati</taxon>
        <taxon>Pseudomonadota</taxon>
        <taxon>Gammaproteobacteria</taxon>
        <taxon>Pseudomonadales</taxon>
        <taxon>Pseudomonadaceae</taxon>
        <taxon>Pseudomonas</taxon>
    </lineage>
</organism>
<dbReference type="InterPro" id="IPR000847">
    <property type="entry name" value="LysR_HTH_N"/>
</dbReference>
<feature type="domain" description="HTH lysR-type" evidence="2">
    <location>
        <begin position="8"/>
        <end position="56"/>
    </location>
</feature>
<keyword evidence="4" id="KW-1185">Reference proteome</keyword>
<evidence type="ECO:0000313" key="4">
    <source>
        <dbReference type="Proteomes" id="UP000238390"/>
    </source>
</evidence>
<dbReference type="Proteomes" id="UP000238390">
    <property type="component" value="Chromosome"/>
</dbReference>
<dbReference type="InterPro" id="IPR036390">
    <property type="entry name" value="WH_DNA-bd_sf"/>
</dbReference>
<feature type="region of interest" description="Disordered" evidence="1">
    <location>
        <begin position="70"/>
        <end position="99"/>
    </location>
</feature>
<dbReference type="RefSeq" id="WP_058146815.1">
    <property type="nucleotide sequence ID" value="NZ_CP027169.1"/>
</dbReference>
<evidence type="ECO:0000256" key="1">
    <source>
        <dbReference type="SAM" id="MobiDB-lite"/>
    </source>
</evidence>
<sequence>MSGPLDKLSWGDLRIVTAIGEGGSLVASAATLGLNHSTVSRRLAALELGLGVALFECHYRRQPDFIEGREPHSASFALPGASTGPQSWPTPPRVSACRQ</sequence>
<evidence type="ECO:0000259" key="2">
    <source>
        <dbReference type="PROSITE" id="PS50931"/>
    </source>
</evidence>
<dbReference type="InterPro" id="IPR036388">
    <property type="entry name" value="WH-like_DNA-bd_sf"/>
</dbReference>
<protein>
    <submittedName>
        <fullName evidence="3">Bacterial regulatory helix-turn-helix, lysR family protein</fullName>
    </submittedName>
</protein>
<proteinExistence type="predicted"/>
<accession>A0A2R3IW10</accession>
<dbReference type="SUPFAM" id="SSF46785">
    <property type="entry name" value="Winged helix' DNA-binding domain"/>
    <property type="match status" value="1"/>
</dbReference>
<dbReference type="EMBL" id="CP027169">
    <property type="protein sequence ID" value="AVK06111.1"/>
    <property type="molecule type" value="Genomic_DNA"/>
</dbReference>
<evidence type="ECO:0000313" key="3">
    <source>
        <dbReference type="EMBL" id="AVK06111.1"/>
    </source>
</evidence>